<dbReference type="Proteomes" id="UP000298663">
    <property type="component" value="Unassembled WGS sequence"/>
</dbReference>
<feature type="domain" description="HTH CENPB-type" evidence="4">
    <location>
        <begin position="360"/>
        <end position="431"/>
    </location>
</feature>
<reference evidence="5 6" key="1">
    <citation type="journal article" date="2015" name="Genome Biol.">
        <title>Comparative genomics of Steinernema reveals deeply conserved gene regulatory networks.</title>
        <authorList>
            <person name="Dillman A.R."/>
            <person name="Macchietto M."/>
            <person name="Porter C.F."/>
            <person name="Rogers A."/>
            <person name="Williams B."/>
            <person name="Antoshechkin I."/>
            <person name="Lee M.M."/>
            <person name="Goodwin Z."/>
            <person name="Lu X."/>
            <person name="Lewis E.E."/>
            <person name="Goodrich-Blair H."/>
            <person name="Stock S.P."/>
            <person name="Adams B.J."/>
            <person name="Sternberg P.W."/>
            <person name="Mortazavi A."/>
        </authorList>
    </citation>
    <scope>NUCLEOTIDE SEQUENCE [LARGE SCALE GENOMIC DNA]</scope>
    <source>
        <strain evidence="5 6">ALL</strain>
    </source>
</reference>
<feature type="compositionally biased region" description="Polar residues" evidence="3">
    <location>
        <begin position="647"/>
        <end position="656"/>
    </location>
</feature>
<gene>
    <name evidence="5" type="ORF">L596_023770</name>
</gene>
<dbReference type="Gene3D" id="1.10.10.60">
    <property type="entry name" value="Homeodomain-like"/>
    <property type="match status" value="1"/>
</dbReference>
<evidence type="ECO:0000259" key="4">
    <source>
        <dbReference type="PROSITE" id="PS51253"/>
    </source>
</evidence>
<comment type="caution">
    <text evidence="5">The sequence shown here is derived from an EMBL/GenBank/DDBJ whole genome shotgun (WGS) entry which is preliminary data.</text>
</comment>
<dbReference type="EMBL" id="AZBU02000008">
    <property type="protein sequence ID" value="TKR67652.1"/>
    <property type="molecule type" value="Genomic_DNA"/>
</dbReference>
<evidence type="ECO:0000256" key="2">
    <source>
        <dbReference type="ARBA" id="ARBA00023125"/>
    </source>
</evidence>
<dbReference type="OrthoDB" id="5875523at2759"/>
<accession>A0A4U5MEW5</accession>
<dbReference type="InterPro" id="IPR006600">
    <property type="entry name" value="HTH_CenpB_DNA-bd_dom"/>
</dbReference>
<evidence type="ECO:0000313" key="5">
    <source>
        <dbReference type="EMBL" id="TKR67652.1"/>
    </source>
</evidence>
<dbReference type="SMART" id="SM00674">
    <property type="entry name" value="CENPB"/>
    <property type="match status" value="1"/>
</dbReference>
<feature type="compositionally biased region" description="Basic residues" evidence="3">
    <location>
        <begin position="661"/>
        <end position="671"/>
    </location>
</feature>
<sequence length="700" mass="77745">MKRRMVGLGKLVFFCKSHLCKILGVRYFKIRDFCADSVDFSRISSLLRVFTRSRRFEMNEELKNPAMNVDENAEKPEQDGESSGEGEEIDENAAAPEIAQVVVEIPKVKIDPSGDGAHEDFAGRRSCEPSIRSILGSPTSFSVSDWNSESDIIFLDHKAPPRRKRGRPPKNRSLEEEHYDIKTREQIAELQKLPYVQRLKRYSKGLAASTRRTQNLPPAPSFHSDDALGIYEQIERHIRKAEISCSYTLNLEKDSIVNRVTEILRGQHSSYDVVTALVRLGVLCVDNPILPPRGQQLTDDSLMKNLIQQLQTPGTSSSHDVLETEFDDIQVLDSDIHSEVNSLSGDVEAEKAMSSLLKSFPAKRGKYTYAALNEAVWKFFIGCQSANVQLNGKILRSRAISIAKRMGLEYFRSSESWLNGFKYRHKIDFAHMTGIPFDYSKGLEPDYDSAQGSGHGEPTVREVVTSASNLNIPAKSLIFPTADEPIEAVDEGSPISASQFVQSFSHMSQVPPEAPVPASASTPIDNGTVDNGTIPADEEEIATKTVDTPVDASVIESIVKSCVFALPDTRVQAAVDTLRSYILTSNSLNLLKPLSEIQETLARSMSPNGSVTAAPAKRRRDDDRPMTIPSFSGSQVTERVIQLSKTTHQLAAQSPGESRMVYRKSHPRTHIKYASGRPPGTVQFPKMHYQPYQHNPPSAQ</sequence>
<feature type="region of interest" description="Disordered" evidence="3">
    <location>
        <begin position="61"/>
        <end position="93"/>
    </location>
</feature>
<reference evidence="5 6" key="2">
    <citation type="journal article" date="2019" name="G3 (Bethesda)">
        <title>Hybrid Assembly of the Genome of the Entomopathogenic Nematode Steinernema carpocapsae Identifies the X-Chromosome.</title>
        <authorList>
            <person name="Serra L."/>
            <person name="Macchietto M."/>
            <person name="Macias-Munoz A."/>
            <person name="McGill C.J."/>
            <person name="Rodriguez I.M."/>
            <person name="Rodriguez B."/>
            <person name="Murad R."/>
            <person name="Mortazavi A."/>
        </authorList>
    </citation>
    <scope>NUCLEOTIDE SEQUENCE [LARGE SCALE GENOMIC DNA]</scope>
    <source>
        <strain evidence="5 6">ALL</strain>
    </source>
</reference>
<dbReference type="PROSITE" id="PS51253">
    <property type="entry name" value="HTH_CENPB"/>
    <property type="match status" value="1"/>
</dbReference>
<dbReference type="GO" id="GO:0005634">
    <property type="term" value="C:nucleus"/>
    <property type="evidence" value="ECO:0007669"/>
    <property type="project" value="UniProtKB-SubCell"/>
</dbReference>
<dbReference type="SUPFAM" id="SSF46689">
    <property type="entry name" value="Homeodomain-like"/>
    <property type="match status" value="1"/>
</dbReference>
<feature type="compositionally biased region" description="Acidic residues" evidence="3">
    <location>
        <begin position="79"/>
        <end position="91"/>
    </location>
</feature>
<dbReference type="Pfam" id="PF03221">
    <property type="entry name" value="HTH_Tnp_Tc5"/>
    <property type="match status" value="1"/>
</dbReference>
<evidence type="ECO:0000256" key="1">
    <source>
        <dbReference type="ARBA" id="ARBA00004123"/>
    </source>
</evidence>
<comment type="subcellular location">
    <subcellularLocation>
        <location evidence="1">Nucleus</location>
    </subcellularLocation>
</comment>
<organism evidence="5 6">
    <name type="scientific">Steinernema carpocapsae</name>
    <name type="common">Entomopathogenic nematode</name>
    <dbReference type="NCBI Taxonomy" id="34508"/>
    <lineage>
        <taxon>Eukaryota</taxon>
        <taxon>Metazoa</taxon>
        <taxon>Ecdysozoa</taxon>
        <taxon>Nematoda</taxon>
        <taxon>Chromadorea</taxon>
        <taxon>Rhabditida</taxon>
        <taxon>Tylenchina</taxon>
        <taxon>Panagrolaimomorpha</taxon>
        <taxon>Strongyloidoidea</taxon>
        <taxon>Steinernematidae</taxon>
        <taxon>Steinernema</taxon>
    </lineage>
</organism>
<name>A0A4U5MEW5_STECR</name>
<evidence type="ECO:0000256" key="3">
    <source>
        <dbReference type="SAM" id="MobiDB-lite"/>
    </source>
</evidence>
<dbReference type="GO" id="GO:0003677">
    <property type="term" value="F:DNA binding"/>
    <property type="evidence" value="ECO:0007669"/>
    <property type="project" value="UniProtKB-KW"/>
</dbReference>
<dbReference type="STRING" id="34508.A0A4U5MEW5"/>
<proteinExistence type="predicted"/>
<protein>
    <recommendedName>
        <fullName evidence="4">HTH CENPB-type domain-containing protein</fullName>
    </recommendedName>
</protein>
<feature type="region of interest" description="Disordered" evidence="3">
    <location>
        <begin position="647"/>
        <end position="700"/>
    </location>
</feature>
<dbReference type="InterPro" id="IPR009057">
    <property type="entry name" value="Homeodomain-like_sf"/>
</dbReference>
<dbReference type="AlphaFoldDB" id="A0A4U5MEW5"/>
<keyword evidence="2" id="KW-0238">DNA-binding</keyword>
<feature type="region of interest" description="Disordered" evidence="3">
    <location>
        <begin position="605"/>
        <end position="635"/>
    </location>
</feature>
<evidence type="ECO:0000313" key="6">
    <source>
        <dbReference type="Proteomes" id="UP000298663"/>
    </source>
</evidence>
<keyword evidence="6" id="KW-1185">Reference proteome</keyword>